<dbReference type="PANTHER" id="PTHR36441">
    <property type="entry name" value="HYPOTHETICAL CYTOSOLIC PROTEIN"/>
    <property type="match status" value="1"/>
</dbReference>
<dbReference type="InterPro" id="IPR007546">
    <property type="entry name" value="DUF503"/>
</dbReference>
<dbReference type="Proteomes" id="UP001596549">
    <property type="component" value="Unassembled WGS sequence"/>
</dbReference>
<dbReference type="InterPro" id="IPR036746">
    <property type="entry name" value="TT1725-like_sf"/>
</dbReference>
<dbReference type="EMBL" id="JBHTCP010000016">
    <property type="protein sequence ID" value="MFC7372213.1"/>
    <property type="molecule type" value="Genomic_DNA"/>
</dbReference>
<accession>A0ABW2NSL9</accession>
<organism evidence="1 2">
    <name type="scientific">Fictibacillus iocasae</name>
    <dbReference type="NCBI Taxonomy" id="2715437"/>
    <lineage>
        <taxon>Bacteria</taxon>
        <taxon>Bacillati</taxon>
        <taxon>Bacillota</taxon>
        <taxon>Bacilli</taxon>
        <taxon>Bacillales</taxon>
        <taxon>Fictibacillaceae</taxon>
        <taxon>Fictibacillus</taxon>
    </lineage>
</organism>
<dbReference type="Pfam" id="PF04456">
    <property type="entry name" value="DUF503"/>
    <property type="match status" value="1"/>
</dbReference>
<proteinExistence type="predicted"/>
<gene>
    <name evidence="1" type="ORF">ACFQPF_11000</name>
</gene>
<evidence type="ECO:0000313" key="2">
    <source>
        <dbReference type="Proteomes" id="UP001596549"/>
    </source>
</evidence>
<dbReference type="SUPFAM" id="SSF103007">
    <property type="entry name" value="Hypothetical protein TT1725"/>
    <property type="match status" value="1"/>
</dbReference>
<comment type="caution">
    <text evidence="1">The sequence shown here is derived from an EMBL/GenBank/DDBJ whole genome shotgun (WGS) entry which is preliminary data.</text>
</comment>
<protein>
    <submittedName>
        <fullName evidence="1">DUF503 domain-containing protein</fullName>
    </submittedName>
</protein>
<reference evidence="2" key="1">
    <citation type="journal article" date="2019" name="Int. J. Syst. Evol. Microbiol.">
        <title>The Global Catalogue of Microorganisms (GCM) 10K type strain sequencing project: providing services to taxonomists for standard genome sequencing and annotation.</title>
        <authorList>
            <consortium name="The Broad Institute Genomics Platform"/>
            <consortium name="The Broad Institute Genome Sequencing Center for Infectious Disease"/>
            <person name="Wu L."/>
            <person name="Ma J."/>
        </authorList>
    </citation>
    <scope>NUCLEOTIDE SEQUENCE [LARGE SCALE GENOMIC DNA]</scope>
    <source>
        <strain evidence="2">NBRC 106396</strain>
    </source>
</reference>
<dbReference type="Gene3D" id="3.30.70.1120">
    <property type="entry name" value="TT1725-like"/>
    <property type="match status" value="1"/>
</dbReference>
<name>A0ABW2NSL9_9BACL</name>
<dbReference type="PANTHER" id="PTHR36441:SF1">
    <property type="entry name" value="DUF503 DOMAIN-CONTAINING PROTEIN"/>
    <property type="match status" value="1"/>
</dbReference>
<sequence>MMIHSVIIECHIYESHSLKEKRSVIKKVVTRLRQQFNIATAELDYQDLWQRSQIGLVTISSDKIKAEQELQKAIAFVTRIPELEVTGTIVDWH</sequence>
<evidence type="ECO:0000313" key="1">
    <source>
        <dbReference type="EMBL" id="MFC7372213.1"/>
    </source>
</evidence>
<keyword evidence="2" id="KW-1185">Reference proteome</keyword>